<evidence type="ECO:0000313" key="3">
    <source>
        <dbReference type="Proteomes" id="UP000649345"/>
    </source>
</evidence>
<organism evidence="2 3">
    <name type="scientific">Anaerosacchariphilus hominis</name>
    <dbReference type="NCBI Taxonomy" id="2763017"/>
    <lineage>
        <taxon>Bacteria</taxon>
        <taxon>Bacillati</taxon>
        <taxon>Bacillota</taxon>
        <taxon>Clostridia</taxon>
        <taxon>Lachnospirales</taxon>
        <taxon>Lachnospiraceae</taxon>
        <taxon>Anaerosacchariphilus</taxon>
    </lineage>
</organism>
<name>A0A923LDM1_9FIRM</name>
<gene>
    <name evidence="2" type="ORF">H8S44_11220</name>
</gene>
<dbReference type="AlphaFoldDB" id="A0A923LDM1"/>
<keyword evidence="1" id="KW-0472">Membrane</keyword>
<sequence length="371" mass="41860">MQNTWKTRYSTLSSRVCLALELLFIASLIPLVIMGFYNHPVGDDFTYGMKAHLAWQSTHSLLAVLQAAIETSKSFWTDYQGPFTSAFFMALQPAVISERLYPLTTFIMLGSLIFSTFIFFRVLLRGYLGFSSIHCRIVTLVYLLVSIQVLPTPSEAFYWYCGAIHYIFMHSCMLLLFACCLQFLLEQSGKRFLFLFLACALGFITGGANFVTGLFTLVLFGVLTVFCLYYRKKSAGFLLIPFLFYLGSFILCVTAPGNAVRESDVAYTPNALSAIYDSFQYCLKYMGEWNNIYLVIALLFLLPVLWSAVSRTRIPFPLPGLIPLASFCILSSMYAPCAYALGTSVIYGRTLNIIMLTYYMLLILNLTYLLG</sequence>
<keyword evidence="1" id="KW-1133">Transmembrane helix</keyword>
<feature type="transmembrane region" description="Helical" evidence="1">
    <location>
        <begin position="12"/>
        <end position="37"/>
    </location>
</feature>
<protein>
    <submittedName>
        <fullName evidence="2">Uncharacterized protein</fullName>
    </submittedName>
</protein>
<comment type="caution">
    <text evidence="2">The sequence shown here is derived from an EMBL/GenBank/DDBJ whole genome shotgun (WGS) entry which is preliminary data.</text>
</comment>
<dbReference type="InterPro" id="IPR045691">
    <property type="entry name" value="DUF6056"/>
</dbReference>
<keyword evidence="1" id="KW-0812">Transmembrane</keyword>
<feature type="transmembrane region" description="Helical" evidence="1">
    <location>
        <begin position="100"/>
        <end position="120"/>
    </location>
</feature>
<dbReference type="RefSeq" id="WP_186872424.1">
    <property type="nucleotide sequence ID" value="NZ_JACOOR010000006.1"/>
</dbReference>
<dbReference type="Proteomes" id="UP000649345">
    <property type="component" value="Unassembled WGS sequence"/>
</dbReference>
<feature type="transmembrane region" description="Helical" evidence="1">
    <location>
        <begin position="157"/>
        <end position="185"/>
    </location>
</feature>
<proteinExistence type="predicted"/>
<dbReference type="Pfam" id="PF19528">
    <property type="entry name" value="DUF6056"/>
    <property type="match status" value="1"/>
</dbReference>
<feature type="transmembrane region" description="Helical" evidence="1">
    <location>
        <begin position="321"/>
        <end position="341"/>
    </location>
</feature>
<evidence type="ECO:0000313" key="2">
    <source>
        <dbReference type="EMBL" id="MBC5660343.1"/>
    </source>
</evidence>
<feature type="transmembrane region" description="Helical" evidence="1">
    <location>
        <begin position="292"/>
        <end position="309"/>
    </location>
</feature>
<feature type="transmembrane region" description="Helical" evidence="1">
    <location>
        <begin position="237"/>
        <end position="257"/>
    </location>
</feature>
<feature type="transmembrane region" description="Helical" evidence="1">
    <location>
        <begin position="192"/>
        <end position="208"/>
    </location>
</feature>
<evidence type="ECO:0000256" key="1">
    <source>
        <dbReference type="SAM" id="Phobius"/>
    </source>
</evidence>
<feature type="transmembrane region" description="Helical" evidence="1">
    <location>
        <begin position="353"/>
        <end position="370"/>
    </location>
</feature>
<dbReference type="EMBL" id="JACOOR010000006">
    <property type="protein sequence ID" value="MBC5660343.1"/>
    <property type="molecule type" value="Genomic_DNA"/>
</dbReference>
<reference evidence="2" key="1">
    <citation type="submission" date="2020-08" db="EMBL/GenBank/DDBJ databases">
        <title>Genome public.</title>
        <authorList>
            <person name="Liu C."/>
            <person name="Sun Q."/>
        </authorList>
    </citation>
    <scope>NUCLEOTIDE SEQUENCE</scope>
    <source>
        <strain evidence="2">NSJ-68</strain>
    </source>
</reference>
<keyword evidence="3" id="KW-1185">Reference proteome</keyword>
<accession>A0A923LDM1</accession>